<evidence type="ECO:0000313" key="10">
    <source>
        <dbReference type="Proteomes" id="UP001280581"/>
    </source>
</evidence>
<dbReference type="PANTHER" id="PTHR43301:SF3">
    <property type="entry name" value="ARABINAN ENDO-1,5-ALPHA-L-ARABINOSIDASE A-RELATED"/>
    <property type="match status" value="1"/>
</dbReference>
<feature type="chain" id="PRO_5042854065" description="Endo-1,5-alpha-L-arabinanase A" evidence="8">
    <location>
        <begin position="21"/>
        <end position="655"/>
    </location>
</feature>
<sequence>MRLTSAFLCACGLGLSAAQADPYEGYAFLYFTGNSVAGENIHLAASRGNNALNWTELNNGQAILKSTKGTKGLRDPFVIRAVEGDKFFVLATDLSIGSGTSWGDAVRTGSRYLEIWETTNFIDWSEQRHVLVSPPTAGNTWAPEAYYDADLKKYVVFWASSLYDEADTQHTGATYHRMLYATTDDFVTFSEPQIWQDAGMSRIDSTVIQDNGKYYRFTKDEGASGTGCADIIEESSDSLRATLQSWTQITSCIGKKAGTSSVEGPTIFKSNPNDVHGEKFYLFVDEYTGRGYIPLETEDIANPNWKVSVSYKLPASPRHGTVVPITAKELAAISGAKQTKKDVLLKRDSPVLPGLYADPNIAVFGDSYYIYATTDGFPGWSGKVFYTWKSPDLVTWTRSSEPFLTLNGTNGNVPWATGDAWAPTIIERDGKYYFYFSGQNPIYNRKTLGVAVGDSPEGPFTAQPKAMILNNEELTTGQAIDSAAFQDPTTGKYYLFWGNGGSGPLYAELSDDMVSLKNGTLRAVSGLVDFREGVFVNYRQGLFHMTYSIDDTGSENYRVGYATARDISGPWTYHGLVLQKDVEKGILGTGHNSIVQVPGTDDWYMAYHRFSIPDGSGTRRETTIDRVYFDEETGLMLPVVPTLESVGPQTIGTLK</sequence>
<dbReference type="InterPro" id="IPR023296">
    <property type="entry name" value="Glyco_hydro_beta-prop_sf"/>
</dbReference>
<comment type="pathway">
    <text evidence="1">Glycan metabolism; L-arabinan degradation.</text>
</comment>
<comment type="similarity">
    <text evidence="2">Belongs to the glycosyl hydrolase 43 family.</text>
</comment>
<proteinExistence type="inferred from homology"/>
<evidence type="ECO:0000313" key="9">
    <source>
        <dbReference type="EMBL" id="KAK3202801.1"/>
    </source>
</evidence>
<dbReference type="SUPFAM" id="SSF75005">
    <property type="entry name" value="Arabinanase/levansucrase/invertase"/>
    <property type="match status" value="2"/>
</dbReference>
<evidence type="ECO:0000256" key="5">
    <source>
        <dbReference type="ARBA" id="ARBA00042202"/>
    </source>
</evidence>
<dbReference type="EMBL" id="WVTA01000013">
    <property type="protein sequence ID" value="KAK3202801.1"/>
    <property type="molecule type" value="Genomic_DNA"/>
</dbReference>
<evidence type="ECO:0000256" key="1">
    <source>
        <dbReference type="ARBA" id="ARBA00004834"/>
    </source>
</evidence>
<dbReference type="Gene3D" id="2.115.10.20">
    <property type="entry name" value="Glycosyl hydrolase domain, family 43"/>
    <property type="match status" value="2"/>
</dbReference>
<keyword evidence="10" id="KW-1185">Reference proteome</keyword>
<dbReference type="CDD" id="cd08983">
    <property type="entry name" value="GH43_Bt3655-like"/>
    <property type="match status" value="1"/>
</dbReference>
<dbReference type="PANTHER" id="PTHR43301">
    <property type="entry name" value="ARABINAN ENDO-1,5-ALPHA-L-ARABINOSIDASE"/>
    <property type="match status" value="1"/>
</dbReference>
<dbReference type="InterPro" id="IPR006710">
    <property type="entry name" value="Glyco_hydro_43"/>
</dbReference>
<dbReference type="Pfam" id="PF04616">
    <property type="entry name" value="Glyco_hydro_43"/>
    <property type="match status" value="1"/>
</dbReference>
<comment type="caution">
    <text evidence="9">The sequence shown here is derived from an EMBL/GenBank/DDBJ whole genome shotgun (WGS) entry which is preliminary data.</text>
</comment>
<dbReference type="GO" id="GO:0004553">
    <property type="term" value="F:hydrolase activity, hydrolyzing O-glycosyl compounds"/>
    <property type="evidence" value="ECO:0007669"/>
    <property type="project" value="InterPro"/>
</dbReference>
<keyword evidence="8" id="KW-0732">Signal</keyword>
<feature type="site" description="Important for catalytic activity, responsible for pKa modulation of the active site Glu and correct orientation of both the proton donor and substrate" evidence="7">
    <location>
        <position position="481"/>
    </location>
</feature>
<dbReference type="InterPro" id="IPR050727">
    <property type="entry name" value="GH43_arabinanases"/>
</dbReference>
<evidence type="ECO:0000256" key="4">
    <source>
        <dbReference type="ARBA" id="ARBA00023295"/>
    </source>
</evidence>
<feature type="active site" description="Proton acceptor" evidence="6">
    <location>
        <position position="358"/>
    </location>
</feature>
<dbReference type="AlphaFoldDB" id="A0AAN6LV84"/>
<evidence type="ECO:0000256" key="6">
    <source>
        <dbReference type="PIRSR" id="PIRSR606710-1"/>
    </source>
</evidence>
<evidence type="ECO:0000256" key="7">
    <source>
        <dbReference type="PIRSR" id="PIRSR606710-2"/>
    </source>
</evidence>
<evidence type="ECO:0000256" key="3">
    <source>
        <dbReference type="ARBA" id="ARBA00022801"/>
    </source>
</evidence>
<evidence type="ECO:0000256" key="2">
    <source>
        <dbReference type="ARBA" id="ARBA00009865"/>
    </source>
</evidence>
<feature type="signal peptide" evidence="8">
    <location>
        <begin position="1"/>
        <end position="20"/>
    </location>
</feature>
<reference evidence="9 10" key="1">
    <citation type="submission" date="2021-02" db="EMBL/GenBank/DDBJ databases">
        <title>Genome assembly of Pseudopithomyces chartarum.</title>
        <authorList>
            <person name="Jauregui R."/>
            <person name="Singh J."/>
            <person name="Voisey C."/>
        </authorList>
    </citation>
    <scope>NUCLEOTIDE SEQUENCE [LARGE SCALE GENOMIC DNA]</scope>
    <source>
        <strain evidence="9 10">AGR01</strain>
    </source>
</reference>
<name>A0AAN6LV84_9PLEO</name>
<evidence type="ECO:0000256" key="8">
    <source>
        <dbReference type="SAM" id="SignalP"/>
    </source>
</evidence>
<dbReference type="Proteomes" id="UP001280581">
    <property type="component" value="Unassembled WGS sequence"/>
</dbReference>
<accession>A0AAN6LV84</accession>
<keyword evidence="4" id="KW-0326">Glycosidase</keyword>
<dbReference type="CDD" id="cd18828">
    <property type="entry name" value="GH43_BT3675-like"/>
    <property type="match status" value="1"/>
</dbReference>
<organism evidence="9 10">
    <name type="scientific">Pseudopithomyces chartarum</name>
    <dbReference type="NCBI Taxonomy" id="1892770"/>
    <lineage>
        <taxon>Eukaryota</taxon>
        <taxon>Fungi</taxon>
        <taxon>Dikarya</taxon>
        <taxon>Ascomycota</taxon>
        <taxon>Pezizomycotina</taxon>
        <taxon>Dothideomycetes</taxon>
        <taxon>Pleosporomycetidae</taxon>
        <taxon>Pleosporales</taxon>
        <taxon>Massarineae</taxon>
        <taxon>Didymosphaeriaceae</taxon>
        <taxon>Pseudopithomyces</taxon>
    </lineage>
</organism>
<feature type="active site" description="Proton donor" evidence="6">
    <location>
        <position position="532"/>
    </location>
</feature>
<protein>
    <recommendedName>
        <fullName evidence="5">Endo-1,5-alpha-L-arabinanase A</fullName>
    </recommendedName>
</protein>
<gene>
    <name evidence="9" type="ORF">GRF29_154g806896</name>
</gene>
<keyword evidence="3" id="KW-0378">Hydrolase</keyword>
<dbReference type="GO" id="GO:0005975">
    <property type="term" value="P:carbohydrate metabolic process"/>
    <property type="evidence" value="ECO:0007669"/>
    <property type="project" value="InterPro"/>
</dbReference>